<gene>
    <name evidence="1" type="ORF">ACFQE6_31120</name>
</gene>
<dbReference type="AlphaFoldDB" id="A0ABD5SXP5"/>
<keyword evidence="1" id="KW-0418">Kinase</keyword>
<evidence type="ECO:0000313" key="1">
    <source>
        <dbReference type="EMBL" id="MFC6769319.1"/>
    </source>
</evidence>
<dbReference type="EMBL" id="JBHSWV010000721">
    <property type="protein sequence ID" value="MFC6769319.1"/>
    <property type="molecule type" value="Genomic_DNA"/>
</dbReference>
<dbReference type="Gene3D" id="3.40.1190.20">
    <property type="match status" value="1"/>
</dbReference>
<dbReference type="InterPro" id="IPR029056">
    <property type="entry name" value="Ribokinase-like"/>
</dbReference>
<feature type="non-terminal residue" evidence="1">
    <location>
        <position position="1"/>
    </location>
</feature>
<comment type="caution">
    <text evidence="1">The sequence shown here is derived from an EMBL/GenBank/DDBJ whole genome shotgun (WGS) entry which is preliminary data.</text>
</comment>
<dbReference type="GO" id="GO:0016301">
    <property type="term" value="F:kinase activity"/>
    <property type="evidence" value="ECO:0007669"/>
    <property type="project" value="UniProtKB-KW"/>
</dbReference>
<protein>
    <submittedName>
        <fullName evidence="1">Hydroxyethylthiazole kinase</fullName>
    </submittedName>
</protein>
<name>A0ABD5SXP5_9EURY</name>
<keyword evidence="1" id="KW-0808">Transferase</keyword>
<dbReference type="Proteomes" id="UP001596383">
    <property type="component" value="Unassembled WGS sequence"/>
</dbReference>
<keyword evidence="2" id="KW-1185">Reference proteome</keyword>
<reference evidence="1 2" key="1">
    <citation type="journal article" date="2019" name="Int. J. Syst. Evol. Microbiol.">
        <title>The Global Catalogue of Microorganisms (GCM) 10K type strain sequencing project: providing services to taxonomists for standard genome sequencing and annotation.</title>
        <authorList>
            <consortium name="The Broad Institute Genomics Platform"/>
            <consortium name="The Broad Institute Genome Sequencing Center for Infectious Disease"/>
            <person name="Wu L."/>
            <person name="Ma J."/>
        </authorList>
    </citation>
    <scope>NUCLEOTIDE SEQUENCE [LARGE SCALE GENOMIC DNA]</scope>
    <source>
        <strain evidence="1 2">LMG 29247</strain>
    </source>
</reference>
<accession>A0ABD5SXP5</accession>
<proteinExistence type="predicted"/>
<evidence type="ECO:0000313" key="2">
    <source>
        <dbReference type="Proteomes" id="UP001596383"/>
    </source>
</evidence>
<organism evidence="1 2">
    <name type="scientific">Natrinema soli</name>
    <dbReference type="NCBI Taxonomy" id="1930624"/>
    <lineage>
        <taxon>Archaea</taxon>
        <taxon>Methanobacteriati</taxon>
        <taxon>Methanobacteriota</taxon>
        <taxon>Stenosarchaea group</taxon>
        <taxon>Halobacteria</taxon>
        <taxon>Halobacteriales</taxon>
        <taxon>Natrialbaceae</taxon>
        <taxon>Natrinema</taxon>
    </lineage>
</organism>
<sequence length="55" mass="5773">AVHGTLAFGLAGERAADMGYAGPGSYRTNFRDAVAGVTGDTVVDLPLEDRLERVH</sequence>